<dbReference type="Gene3D" id="6.10.340.10">
    <property type="match status" value="1"/>
</dbReference>
<keyword evidence="7" id="KW-0902">Two-component regulatory system</keyword>
<dbReference type="GO" id="GO:0004721">
    <property type="term" value="F:phosphoprotein phosphatase activity"/>
    <property type="evidence" value="ECO:0007669"/>
    <property type="project" value="TreeGrafter"/>
</dbReference>
<evidence type="ECO:0000313" key="14">
    <source>
        <dbReference type="Proteomes" id="UP000606499"/>
    </source>
</evidence>
<keyword evidence="14" id="KW-1185">Reference proteome</keyword>
<accession>A0A923RYN4</accession>
<keyword evidence="4" id="KW-0597">Phosphoprotein</keyword>
<evidence type="ECO:0000259" key="12">
    <source>
        <dbReference type="PROSITE" id="PS50885"/>
    </source>
</evidence>
<dbReference type="SUPFAM" id="SSF158472">
    <property type="entry name" value="HAMP domain-like"/>
    <property type="match status" value="1"/>
</dbReference>
<evidence type="ECO:0000256" key="6">
    <source>
        <dbReference type="ARBA" id="ARBA00022777"/>
    </source>
</evidence>
<dbReference type="Gene3D" id="1.10.287.130">
    <property type="match status" value="1"/>
</dbReference>
<evidence type="ECO:0000256" key="4">
    <source>
        <dbReference type="ARBA" id="ARBA00022553"/>
    </source>
</evidence>
<proteinExistence type="predicted"/>
<feature type="domain" description="Histidine kinase" evidence="11">
    <location>
        <begin position="292"/>
        <end position="507"/>
    </location>
</feature>
<dbReference type="GO" id="GO:0016036">
    <property type="term" value="P:cellular response to phosphate starvation"/>
    <property type="evidence" value="ECO:0007669"/>
    <property type="project" value="TreeGrafter"/>
</dbReference>
<name>A0A923RYN4_9FIRM</name>
<dbReference type="SMART" id="SM00388">
    <property type="entry name" value="HisKA"/>
    <property type="match status" value="1"/>
</dbReference>
<dbReference type="InterPro" id="IPR003660">
    <property type="entry name" value="HAMP_dom"/>
</dbReference>
<reference evidence="13" key="1">
    <citation type="submission" date="2020-08" db="EMBL/GenBank/DDBJ databases">
        <title>Genome public.</title>
        <authorList>
            <person name="Liu C."/>
            <person name="Sun Q."/>
        </authorList>
    </citation>
    <scope>NUCLEOTIDE SEQUENCE</scope>
    <source>
        <strain evidence="13">NSJ-28</strain>
    </source>
</reference>
<dbReference type="InterPro" id="IPR050351">
    <property type="entry name" value="BphY/WalK/GraS-like"/>
</dbReference>
<evidence type="ECO:0000256" key="1">
    <source>
        <dbReference type="ARBA" id="ARBA00000085"/>
    </source>
</evidence>
<dbReference type="AlphaFoldDB" id="A0A923RYN4"/>
<dbReference type="Pfam" id="PF00672">
    <property type="entry name" value="HAMP"/>
    <property type="match status" value="1"/>
</dbReference>
<organism evidence="13 14">
    <name type="scientific">Agathobaculum faecis</name>
    <dbReference type="NCBI Taxonomy" id="2763013"/>
    <lineage>
        <taxon>Bacteria</taxon>
        <taxon>Bacillati</taxon>
        <taxon>Bacillota</taxon>
        <taxon>Clostridia</taxon>
        <taxon>Eubacteriales</taxon>
        <taxon>Butyricicoccaceae</taxon>
        <taxon>Agathobaculum</taxon>
    </lineage>
</organism>
<evidence type="ECO:0000256" key="2">
    <source>
        <dbReference type="ARBA" id="ARBA00004370"/>
    </source>
</evidence>
<sequence length="513" mass="57735">MKGHSIRFKFFAAISAVALVFIGVLLLLNLFFYEDYYMLTRRGELRDAYQSMRGSYTGNVEDIAAVLDSYESRSAIRLSVVRADGTVLYSSAFSPDAARPEEDGPLQFHLPDFNRVEQQYRSYAILSSIAQSMDREFITKHNYQFLNVSLWDNDQYLCLVGALDRNAGDCLFAYMPYAYIEQNSSLNLVFLLIAGGCALLICLVCGFFISRQFTRPLIAMAGVADRMSELDFSTQYQGGERDEIGQLGQSLNRLSAYLEQTIRELQESNDQLALEIKEKERVDNMRREFIVNVSHELKTPIALIQGYAEGLTAGVADDPEDRKFYCDTIADEADRMNKLVMQLLNLSKLELGAEQTYYEDIDLYALCRNAVEKTAVLCASRGLAVRYADTHVTIRTDGDLLEQVLMNYLSNAIRYTADGGRIEITAAYTENGMRLAIFNEGDGLPEDELPKIWEKFYRTDRARTREAGGTGIGLSLVRAIADTLHGSCGAENVEGGISFWFELPYFPERDAPA</sequence>
<dbReference type="Pfam" id="PF02518">
    <property type="entry name" value="HATPase_c"/>
    <property type="match status" value="1"/>
</dbReference>
<dbReference type="Pfam" id="PF00512">
    <property type="entry name" value="HisKA"/>
    <property type="match status" value="1"/>
</dbReference>
<keyword evidence="9" id="KW-0175">Coiled coil</keyword>
<keyword evidence="6" id="KW-0418">Kinase</keyword>
<dbReference type="GO" id="GO:0000155">
    <property type="term" value="F:phosphorelay sensor kinase activity"/>
    <property type="evidence" value="ECO:0007669"/>
    <property type="project" value="InterPro"/>
</dbReference>
<comment type="subcellular location">
    <subcellularLocation>
        <location evidence="2">Membrane</location>
    </subcellularLocation>
</comment>
<dbReference type="InterPro" id="IPR005467">
    <property type="entry name" value="His_kinase_dom"/>
</dbReference>
<dbReference type="SUPFAM" id="SSF55874">
    <property type="entry name" value="ATPase domain of HSP90 chaperone/DNA topoisomerase II/histidine kinase"/>
    <property type="match status" value="1"/>
</dbReference>
<dbReference type="SMART" id="SM00304">
    <property type="entry name" value="HAMP"/>
    <property type="match status" value="1"/>
</dbReference>
<dbReference type="PANTHER" id="PTHR45453:SF1">
    <property type="entry name" value="PHOSPHATE REGULON SENSOR PROTEIN PHOR"/>
    <property type="match status" value="1"/>
</dbReference>
<dbReference type="CDD" id="cd00082">
    <property type="entry name" value="HisKA"/>
    <property type="match status" value="1"/>
</dbReference>
<dbReference type="GO" id="GO:0005886">
    <property type="term" value="C:plasma membrane"/>
    <property type="evidence" value="ECO:0007669"/>
    <property type="project" value="TreeGrafter"/>
</dbReference>
<dbReference type="InterPro" id="IPR036097">
    <property type="entry name" value="HisK_dim/P_sf"/>
</dbReference>
<evidence type="ECO:0000256" key="3">
    <source>
        <dbReference type="ARBA" id="ARBA00012438"/>
    </source>
</evidence>
<evidence type="ECO:0000313" key="13">
    <source>
        <dbReference type="EMBL" id="MBC5725490.1"/>
    </source>
</evidence>
<feature type="transmembrane region" description="Helical" evidence="10">
    <location>
        <begin position="6"/>
        <end position="32"/>
    </location>
</feature>
<dbReference type="RefSeq" id="WP_054327528.1">
    <property type="nucleotide sequence ID" value="NZ_JACOPL010000007.1"/>
</dbReference>
<evidence type="ECO:0000256" key="8">
    <source>
        <dbReference type="ARBA" id="ARBA00023136"/>
    </source>
</evidence>
<gene>
    <name evidence="13" type="ORF">H8S45_08480</name>
</gene>
<evidence type="ECO:0000256" key="10">
    <source>
        <dbReference type="SAM" id="Phobius"/>
    </source>
</evidence>
<evidence type="ECO:0000256" key="5">
    <source>
        <dbReference type="ARBA" id="ARBA00022679"/>
    </source>
</evidence>
<evidence type="ECO:0000256" key="9">
    <source>
        <dbReference type="SAM" id="Coils"/>
    </source>
</evidence>
<feature type="domain" description="HAMP" evidence="12">
    <location>
        <begin position="211"/>
        <end position="263"/>
    </location>
</feature>
<dbReference type="SUPFAM" id="SSF47384">
    <property type="entry name" value="Homodimeric domain of signal transducing histidine kinase"/>
    <property type="match status" value="1"/>
</dbReference>
<dbReference type="PANTHER" id="PTHR45453">
    <property type="entry name" value="PHOSPHATE REGULON SENSOR PROTEIN PHOR"/>
    <property type="match status" value="1"/>
</dbReference>
<dbReference type="Proteomes" id="UP000606499">
    <property type="component" value="Unassembled WGS sequence"/>
</dbReference>
<feature type="coiled-coil region" evidence="9">
    <location>
        <begin position="251"/>
        <end position="282"/>
    </location>
</feature>
<evidence type="ECO:0000256" key="7">
    <source>
        <dbReference type="ARBA" id="ARBA00023012"/>
    </source>
</evidence>
<dbReference type="CDD" id="cd06225">
    <property type="entry name" value="HAMP"/>
    <property type="match status" value="1"/>
</dbReference>
<evidence type="ECO:0000259" key="11">
    <source>
        <dbReference type="PROSITE" id="PS50109"/>
    </source>
</evidence>
<comment type="catalytic activity">
    <reaction evidence="1">
        <text>ATP + protein L-histidine = ADP + protein N-phospho-L-histidine.</text>
        <dbReference type="EC" id="2.7.13.3"/>
    </reaction>
</comment>
<dbReference type="PROSITE" id="PS50885">
    <property type="entry name" value="HAMP"/>
    <property type="match status" value="1"/>
</dbReference>
<dbReference type="InterPro" id="IPR004358">
    <property type="entry name" value="Sig_transdc_His_kin-like_C"/>
</dbReference>
<keyword evidence="10" id="KW-1133">Transmembrane helix</keyword>
<keyword evidence="8 10" id="KW-0472">Membrane</keyword>
<dbReference type="PROSITE" id="PS50109">
    <property type="entry name" value="HIS_KIN"/>
    <property type="match status" value="1"/>
</dbReference>
<keyword evidence="10" id="KW-0812">Transmembrane</keyword>
<dbReference type="InterPro" id="IPR036890">
    <property type="entry name" value="HATPase_C_sf"/>
</dbReference>
<keyword evidence="5" id="KW-0808">Transferase</keyword>
<dbReference type="FunFam" id="3.30.565.10:FF:000006">
    <property type="entry name" value="Sensor histidine kinase WalK"/>
    <property type="match status" value="1"/>
</dbReference>
<comment type="caution">
    <text evidence="13">The sequence shown here is derived from an EMBL/GenBank/DDBJ whole genome shotgun (WGS) entry which is preliminary data.</text>
</comment>
<dbReference type="PRINTS" id="PR00344">
    <property type="entry name" value="BCTRLSENSOR"/>
</dbReference>
<protein>
    <recommendedName>
        <fullName evidence="3">histidine kinase</fullName>
        <ecNumber evidence="3">2.7.13.3</ecNumber>
    </recommendedName>
</protein>
<dbReference type="EMBL" id="JACOPL010000007">
    <property type="protein sequence ID" value="MBC5725490.1"/>
    <property type="molecule type" value="Genomic_DNA"/>
</dbReference>
<dbReference type="InterPro" id="IPR003594">
    <property type="entry name" value="HATPase_dom"/>
</dbReference>
<dbReference type="FunFam" id="1.10.287.130:FF:000001">
    <property type="entry name" value="Two-component sensor histidine kinase"/>
    <property type="match status" value="1"/>
</dbReference>
<dbReference type="InterPro" id="IPR003661">
    <property type="entry name" value="HisK_dim/P_dom"/>
</dbReference>
<dbReference type="Gene3D" id="3.30.565.10">
    <property type="entry name" value="Histidine kinase-like ATPase, C-terminal domain"/>
    <property type="match status" value="1"/>
</dbReference>
<feature type="transmembrane region" description="Helical" evidence="10">
    <location>
        <begin position="188"/>
        <end position="209"/>
    </location>
</feature>
<dbReference type="EC" id="2.7.13.3" evidence="3"/>
<dbReference type="SMART" id="SM00387">
    <property type="entry name" value="HATPase_c"/>
    <property type="match status" value="1"/>
</dbReference>